<dbReference type="eggNOG" id="KOG4035">
    <property type="taxonomic scope" value="Eukaryota"/>
</dbReference>
<keyword evidence="4" id="KW-1185">Reference proteome</keyword>
<reference evidence="3 4" key="1">
    <citation type="journal article" date="2012" name="Science">
        <title>The Paleozoic origin of enzymatic lignin decomposition reconstructed from 31 fungal genomes.</title>
        <authorList>
            <person name="Floudas D."/>
            <person name="Binder M."/>
            <person name="Riley R."/>
            <person name="Barry K."/>
            <person name="Blanchette R.A."/>
            <person name="Henrissat B."/>
            <person name="Martinez A.T."/>
            <person name="Otillar R."/>
            <person name="Spatafora J.W."/>
            <person name="Yadav J.S."/>
            <person name="Aerts A."/>
            <person name="Benoit I."/>
            <person name="Boyd A."/>
            <person name="Carlson A."/>
            <person name="Copeland A."/>
            <person name="Coutinho P.M."/>
            <person name="de Vries R.P."/>
            <person name="Ferreira P."/>
            <person name="Findley K."/>
            <person name="Foster B."/>
            <person name="Gaskell J."/>
            <person name="Glotzer D."/>
            <person name="Gorecki P."/>
            <person name="Heitman J."/>
            <person name="Hesse C."/>
            <person name="Hori C."/>
            <person name="Igarashi K."/>
            <person name="Jurgens J.A."/>
            <person name="Kallen N."/>
            <person name="Kersten P."/>
            <person name="Kohler A."/>
            <person name="Kuees U."/>
            <person name="Kumar T.K.A."/>
            <person name="Kuo A."/>
            <person name="LaButti K."/>
            <person name="Larrondo L.F."/>
            <person name="Lindquist E."/>
            <person name="Ling A."/>
            <person name="Lombard V."/>
            <person name="Lucas S."/>
            <person name="Lundell T."/>
            <person name="Martin R."/>
            <person name="McLaughlin D.J."/>
            <person name="Morgenstern I."/>
            <person name="Morin E."/>
            <person name="Murat C."/>
            <person name="Nagy L.G."/>
            <person name="Nolan M."/>
            <person name="Ohm R.A."/>
            <person name="Patyshakuliyeva A."/>
            <person name="Rokas A."/>
            <person name="Ruiz-Duenas F.J."/>
            <person name="Sabat G."/>
            <person name="Salamov A."/>
            <person name="Samejima M."/>
            <person name="Schmutz J."/>
            <person name="Slot J.C."/>
            <person name="St John F."/>
            <person name="Stenlid J."/>
            <person name="Sun H."/>
            <person name="Sun S."/>
            <person name="Syed K."/>
            <person name="Tsang A."/>
            <person name="Wiebenga A."/>
            <person name="Young D."/>
            <person name="Pisabarro A."/>
            <person name="Eastwood D.C."/>
            <person name="Martin F."/>
            <person name="Cullen D."/>
            <person name="Grigoriev I.V."/>
            <person name="Hibbett D.S."/>
        </authorList>
    </citation>
    <scope>NUCLEOTIDE SEQUENCE</scope>
    <source>
        <strain evidence="4">FP-58527</strain>
    </source>
</reference>
<dbReference type="FunCoup" id="S8EE33">
    <property type="interactions" value="12"/>
</dbReference>
<proteinExistence type="predicted"/>
<dbReference type="EMBL" id="KE504131">
    <property type="protein sequence ID" value="EPT03222.1"/>
    <property type="molecule type" value="Genomic_DNA"/>
</dbReference>
<evidence type="ECO:0000313" key="3">
    <source>
        <dbReference type="EMBL" id="EPT03222.1"/>
    </source>
</evidence>
<feature type="region of interest" description="Disordered" evidence="1">
    <location>
        <begin position="541"/>
        <end position="650"/>
    </location>
</feature>
<feature type="compositionally biased region" description="Low complexity" evidence="1">
    <location>
        <begin position="427"/>
        <end position="439"/>
    </location>
</feature>
<feature type="compositionally biased region" description="Basic residues" evidence="1">
    <location>
        <begin position="600"/>
        <end position="616"/>
    </location>
</feature>
<organism evidence="3 4">
    <name type="scientific">Fomitopsis schrenkii</name>
    <name type="common">Brown rot fungus</name>
    <dbReference type="NCBI Taxonomy" id="2126942"/>
    <lineage>
        <taxon>Eukaryota</taxon>
        <taxon>Fungi</taxon>
        <taxon>Dikarya</taxon>
        <taxon>Basidiomycota</taxon>
        <taxon>Agaricomycotina</taxon>
        <taxon>Agaricomycetes</taxon>
        <taxon>Polyporales</taxon>
        <taxon>Fomitopsis</taxon>
    </lineage>
</organism>
<feature type="region of interest" description="Disordered" evidence="1">
    <location>
        <begin position="424"/>
        <end position="513"/>
    </location>
</feature>
<dbReference type="Pfam" id="PF09431">
    <property type="entry name" value="SPIN90_LRD"/>
    <property type="match status" value="1"/>
</dbReference>
<dbReference type="HOGENOM" id="CLU_017272_1_1_1"/>
<dbReference type="Proteomes" id="UP000015241">
    <property type="component" value="Unassembled WGS sequence"/>
</dbReference>
<dbReference type="InterPro" id="IPR030125">
    <property type="entry name" value="SPIN90/Ldb17"/>
</dbReference>
<feature type="compositionally biased region" description="Low complexity" evidence="1">
    <location>
        <begin position="585"/>
        <end position="595"/>
    </location>
</feature>
<dbReference type="PANTHER" id="PTHR13357:SF1">
    <property type="entry name" value="NCK-INTERACTING PROTEIN WITH SH3 DOMAIN"/>
    <property type="match status" value="1"/>
</dbReference>
<dbReference type="OrthoDB" id="445362at2759"/>
<accession>S8EE33</accession>
<dbReference type="GO" id="GO:0051666">
    <property type="term" value="P:actin cortical patch localization"/>
    <property type="evidence" value="ECO:0007669"/>
    <property type="project" value="TreeGrafter"/>
</dbReference>
<protein>
    <recommendedName>
        <fullName evidence="2">SPIN90/Ldb17 leucine-rich domain-containing protein</fullName>
    </recommendedName>
</protein>
<evidence type="ECO:0000259" key="2">
    <source>
        <dbReference type="Pfam" id="PF09431"/>
    </source>
</evidence>
<gene>
    <name evidence="3" type="ORF">FOMPIDRAFT_157000</name>
</gene>
<dbReference type="InterPro" id="IPR018556">
    <property type="entry name" value="SPIN90/Ldb17_LRD"/>
</dbReference>
<dbReference type="GO" id="GO:0000147">
    <property type="term" value="P:actin cortical patch assembly"/>
    <property type="evidence" value="ECO:0007669"/>
    <property type="project" value="TreeGrafter"/>
</dbReference>
<dbReference type="GO" id="GO:0071933">
    <property type="term" value="F:Arp2/3 complex binding"/>
    <property type="evidence" value="ECO:0007669"/>
    <property type="project" value="TreeGrafter"/>
</dbReference>
<name>S8EE33_FOMSC</name>
<dbReference type="AlphaFoldDB" id="S8EE33"/>
<feature type="compositionally biased region" description="Polar residues" evidence="1">
    <location>
        <begin position="626"/>
        <end position="644"/>
    </location>
</feature>
<evidence type="ECO:0000313" key="4">
    <source>
        <dbReference type="Proteomes" id="UP000015241"/>
    </source>
</evidence>
<feature type="domain" description="SPIN90/Ldb17 leucine-rich" evidence="2">
    <location>
        <begin position="216"/>
        <end position="381"/>
    </location>
</feature>
<sequence>MPIPPADVFGVVYIIENAQQFWSELEDILNISDGLTLERLDATLRRFISFCAAYHEQYLQSPLQMEHACDLLIASELFQFHSQRMTGILFSDIQKATDPHEQLILYAILLAYGRRKASFLRDQKRWQPLLPLLMDNVLVGVDPDVEDSFSGTTSGGSGYQRAVAVPIEAKLRTQSVRLLYEVCRVQRMTMQDLDVFSDSFIDFLFDLVEQTRHMQDDTFNYSVIKLILTRLQVALNEQFMVAGLHPHEEIGGKQHHKIETNNRVLQVLMARRGSSMTFGENMIFMLNRASKKVPGAISGRSPEDLCMQLLVLKLLYLLFRTEGMSEYFYTNDLCVLVDVFLREIGNIDEDNESLRHTYLRVLHPLLTKTQLRSMPYKRAQIVHTLESLIENEPIWDIDPTTKRLVQRCLSGDWCVQFRKKTDASKRVTSPAPSVTSATSIPQSVDALASSRHERSHSIRGKSKAASRSAENLLDMGMPRRQSDQKTPRGGGGHGHGYFENLRQPSADSTTSLPRIATAANLPRLRHRAGSMDAEATTAAFSTLTTRERNDDSPTSAPAAQASMVFTNRVVEPSSPRSPLDPPDSPVSVLSSSSSSTMGSKPHRRAAPPPPAKRRKPPAVPAGKTPASHTFSALGASSSQPSLTSLMPRRP</sequence>
<dbReference type="GO" id="GO:0006897">
    <property type="term" value="P:endocytosis"/>
    <property type="evidence" value="ECO:0007669"/>
    <property type="project" value="TreeGrafter"/>
</dbReference>
<dbReference type="PANTHER" id="PTHR13357">
    <property type="entry name" value="SH3 ADAPTER PROTEIN SPIN90 NCK INTERACTING PROTEIN WITH SH3 DOMAIN"/>
    <property type="match status" value="1"/>
</dbReference>
<dbReference type="GO" id="GO:0030479">
    <property type="term" value="C:actin cortical patch"/>
    <property type="evidence" value="ECO:0007669"/>
    <property type="project" value="TreeGrafter"/>
</dbReference>
<dbReference type="InParanoid" id="S8EE33"/>
<dbReference type="STRING" id="743788.S8EE33"/>
<feature type="compositionally biased region" description="Polar residues" evidence="1">
    <location>
        <begin position="502"/>
        <end position="512"/>
    </location>
</feature>
<evidence type="ECO:0000256" key="1">
    <source>
        <dbReference type="SAM" id="MobiDB-lite"/>
    </source>
</evidence>